<evidence type="ECO:0000256" key="4">
    <source>
        <dbReference type="ARBA" id="ARBA00022517"/>
    </source>
</evidence>
<organism evidence="14 15">
    <name type="scientific">Ditylenchus dipsaci</name>
    <dbReference type="NCBI Taxonomy" id="166011"/>
    <lineage>
        <taxon>Eukaryota</taxon>
        <taxon>Metazoa</taxon>
        <taxon>Ecdysozoa</taxon>
        <taxon>Nematoda</taxon>
        <taxon>Chromadorea</taxon>
        <taxon>Rhabditida</taxon>
        <taxon>Tylenchina</taxon>
        <taxon>Tylenchomorpha</taxon>
        <taxon>Sphaerularioidea</taxon>
        <taxon>Anguinidae</taxon>
        <taxon>Anguininae</taxon>
        <taxon>Ditylenchus</taxon>
    </lineage>
</organism>
<dbReference type="GO" id="GO:0005737">
    <property type="term" value="C:cytoplasm"/>
    <property type="evidence" value="ECO:0007669"/>
    <property type="project" value="UniProtKB-SubCell"/>
</dbReference>
<keyword evidence="8" id="KW-0539">Nucleus</keyword>
<comment type="subunit">
    <text evidence="11">Associates with pre-60S ribosomal particles; released from the pre-60S particle very early in the cytoplasm.</text>
</comment>
<dbReference type="InterPro" id="IPR022755">
    <property type="entry name" value="Znf_C2H2_jaz"/>
</dbReference>
<dbReference type="GO" id="GO:0042254">
    <property type="term" value="P:ribosome biogenesis"/>
    <property type="evidence" value="ECO:0007669"/>
    <property type="project" value="UniProtKB-KW"/>
</dbReference>
<evidence type="ECO:0000256" key="7">
    <source>
        <dbReference type="ARBA" id="ARBA00022833"/>
    </source>
</evidence>
<evidence type="ECO:0000256" key="2">
    <source>
        <dbReference type="ARBA" id="ARBA00004496"/>
    </source>
</evidence>
<sequence>MPRKTANKVRKRKGKDLDEILEDLKPEKIAKLQNQEIDLDLPGDGQFYCVQCNRYFIDQATQKKHTGTKVHKQRLKALKAPAYTQKDAEAAGGLGTDE</sequence>
<evidence type="ECO:0000256" key="6">
    <source>
        <dbReference type="ARBA" id="ARBA00022771"/>
    </source>
</evidence>
<dbReference type="InterPro" id="IPR051879">
    <property type="entry name" value="C2H2-ZF_Maturation_Protein"/>
</dbReference>
<evidence type="ECO:0000256" key="3">
    <source>
        <dbReference type="ARBA" id="ARBA00022490"/>
    </source>
</evidence>
<proteinExistence type="inferred from homology"/>
<comment type="subcellular location">
    <subcellularLocation>
        <location evidence="2">Cytoplasm</location>
    </subcellularLocation>
    <subcellularLocation>
        <location evidence="1">Nucleus</location>
    </subcellularLocation>
</comment>
<evidence type="ECO:0000256" key="10">
    <source>
        <dbReference type="ARBA" id="ARBA00057732"/>
    </source>
</evidence>
<keyword evidence="4" id="KW-0690">Ribosome biogenesis</keyword>
<protein>
    <recommendedName>
        <fullName evidence="12">Zinc finger protein 593 homolog</fullName>
    </recommendedName>
</protein>
<dbReference type="GO" id="GO:0005634">
    <property type="term" value="C:nucleus"/>
    <property type="evidence" value="ECO:0007669"/>
    <property type="project" value="UniProtKB-SubCell"/>
</dbReference>
<keyword evidence="3" id="KW-0963">Cytoplasm</keyword>
<evidence type="ECO:0000256" key="5">
    <source>
        <dbReference type="ARBA" id="ARBA00022723"/>
    </source>
</evidence>
<evidence type="ECO:0000313" key="14">
    <source>
        <dbReference type="Proteomes" id="UP000887574"/>
    </source>
</evidence>
<dbReference type="SMART" id="SM00451">
    <property type="entry name" value="ZnF_U1"/>
    <property type="match status" value="1"/>
</dbReference>
<keyword evidence="14" id="KW-1185">Reference proteome</keyword>
<evidence type="ECO:0000256" key="8">
    <source>
        <dbReference type="ARBA" id="ARBA00023242"/>
    </source>
</evidence>
<dbReference type="Proteomes" id="UP000887574">
    <property type="component" value="Unplaced"/>
</dbReference>
<dbReference type="Pfam" id="PF12171">
    <property type="entry name" value="zf-C2H2_jaz"/>
    <property type="match status" value="1"/>
</dbReference>
<dbReference type="PANTHER" id="PTHR46095:SF1">
    <property type="entry name" value="ZINC FINGER PROTEIN 593"/>
    <property type="match status" value="1"/>
</dbReference>
<dbReference type="InterPro" id="IPR036236">
    <property type="entry name" value="Znf_C2H2_sf"/>
</dbReference>
<comment type="similarity">
    <text evidence="9">Belongs to the ZNF593/BUD20 C2H2-type zinc-finger protein family.</text>
</comment>
<feature type="domain" description="C2H2-type" evidence="13">
    <location>
        <begin position="49"/>
        <end position="71"/>
    </location>
</feature>
<reference evidence="15" key="1">
    <citation type="submission" date="2022-11" db="UniProtKB">
        <authorList>
            <consortium name="WormBaseParasite"/>
        </authorList>
    </citation>
    <scope>IDENTIFICATION</scope>
</reference>
<dbReference type="PROSITE" id="PS00028">
    <property type="entry name" value="ZINC_FINGER_C2H2_1"/>
    <property type="match status" value="1"/>
</dbReference>
<dbReference type="InterPro" id="IPR013087">
    <property type="entry name" value="Znf_C2H2_type"/>
</dbReference>
<evidence type="ECO:0000259" key="13">
    <source>
        <dbReference type="PROSITE" id="PS00028"/>
    </source>
</evidence>
<evidence type="ECO:0000313" key="15">
    <source>
        <dbReference type="WBParaSite" id="jg10628"/>
    </source>
</evidence>
<dbReference type="PANTHER" id="PTHR46095">
    <property type="entry name" value="ZINC FINGER PROTEIN 593"/>
    <property type="match status" value="1"/>
</dbReference>
<dbReference type="SUPFAM" id="SSF57667">
    <property type="entry name" value="beta-beta-alpha zinc fingers"/>
    <property type="match status" value="1"/>
</dbReference>
<comment type="function">
    <text evidence="10">Involved in pre-60S ribosomal particles maturation by promoting the nuclear export of the 60S ribosome.</text>
</comment>
<evidence type="ECO:0000256" key="11">
    <source>
        <dbReference type="ARBA" id="ARBA00065398"/>
    </source>
</evidence>
<name>A0A915CP46_9BILA</name>
<dbReference type="GO" id="GO:0008270">
    <property type="term" value="F:zinc ion binding"/>
    <property type="evidence" value="ECO:0007669"/>
    <property type="project" value="UniProtKB-KW"/>
</dbReference>
<dbReference type="GO" id="GO:0003676">
    <property type="term" value="F:nucleic acid binding"/>
    <property type="evidence" value="ECO:0007669"/>
    <property type="project" value="InterPro"/>
</dbReference>
<evidence type="ECO:0000256" key="9">
    <source>
        <dbReference type="ARBA" id="ARBA00038064"/>
    </source>
</evidence>
<accession>A0A915CP46</accession>
<evidence type="ECO:0000256" key="1">
    <source>
        <dbReference type="ARBA" id="ARBA00004123"/>
    </source>
</evidence>
<evidence type="ECO:0000256" key="12">
    <source>
        <dbReference type="ARBA" id="ARBA00068297"/>
    </source>
</evidence>
<dbReference type="AlphaFoldDB" id="A0A915CP46"/>
<keyword evidence="6" id="KW-0863">Zinc-finger</keyword>
<dbReference type="InterPro" id="IPR003604">
    <property type="entry name" value="Matrin/U1-like-C_Znf_C2H2"/>
</dbReference>
<dbReference type="WBParaSite" id="jg10628">
    <property type="protein sequence ID" value="jg10628"/>
    <property type="gene ID" value="jg10628"/>
</dbReference>
<dbReference type="Gene3D" id="3.30.160.60">
    <property type="entry name" value="Classic Zinc Finger"/>
    <property type="match status" value="1"/>
</dbReference>
<dbReference type="FunFam" id="3.30.160.60:FF:000299">
    <property type="entry name" value="Zinc finger protein 593"/>
    <property type="match status" value="1"/>
</dbReference>
<keyword evidence="5" id="KW-0479">Metal-binding</keyword>
<dbReference type="GO" id="GO:0043021">
    <property type="term" value="F:ribonucleoprotein complex binding"/>
    <property type="evidence" value="ECO:0007669"/>
    <property type="project" value="UniProtKB-ARBA"/>
</dbReference>
<keyword evidence="7" id="KW-0862">Zinc</keyword>